<evidence type="ECO:0000313" key="1">
    <source>
        <dbReference type="EMBL" id="RDB18112.1"/>
    </source>
</evidence>
<accession>A0A369J9V3</accession>
<comment type="caution">
    <text evidence="1">The sequence shown here is derived from an EMBL/GenBank/DDBJ whole genome shotgun (WGS) entry which is preliminary data.</text>
</comment>
<name>A0A369J9V3_HYPMA</name>
<proteinExistence type="predicted"/>
<dbReference type="InParanoid" id="A0A369J9V3"/>
<gene>
    <name evidence="1" type="ORF">Hypma_000630</name>
</gene>
<dbReference type="Proteomes" id="UP000076154">
    <property type="component" value="Unassembled WGS sequence"/>
</dbReference>
<reference evidence="1" key="1">
    <citation type="submission" date="2018-04" db="EMBL/GenBank/DDBJ databases">
        <title>Whole genome sequencing of Hypsizygus marmoreus.</title>
        <authorList>
            <person name="Choi I.-G."/>
            <person name="Min B."/>
            <person name="Kim J.-G."/>
            <person name="Kim S."/>
            <person name="Oh Y.-L."/>
            <person name="Kong W.-S."/>
            <person name="Park H."/>
            <person name="Jeong J."/>
            <person name="Song E.-S."/>
        </authorList>
    </citation>
    <scope>NUCLEOTIDE SEQUENCE [LARGE SCALE GENOMIC DNA]</scope>
    <source>
        <strain evidence="1">51987-8</strain>
    </source>
</reference>
<dbReference type="EMBL" id="LUEZ02000106">
    <property type="protein sequence ID" value="RDB18112.1"/>
    <property type="molecule type" value="Genomic_DNA"/>
</dbReference>
<dbReference type="AlphaFoldDB" id="A0A369J9V3"/>
<protein>
    <submittedName>
        <fullName evidence="1">Uncharacterized protein</fullName>
    </submittedName>
</protein>
<evidence type="ECO:0000313" key="2">
    <source>
        <dbReference type="Proteomes" id="UP000076154"/>
    </source>
</evidence>
<sequence>MATLSTTCIYTSQTYLVPETASAHAADTFMVGIGTSTREYLEKDLNLFVIDVRPSKALLLKSRQYTAIEDPFAESLCSK</sequence>
<keyword evidence="2" id="KW-1185">Reference proteome</keyword>
<organism evidence="1 2">
    <name type="scientific">Hypsizygus marmoreus</name>
    <name type="common">White beech mushroom</name>
    <name type="synonym">Agaricus marmoreus</name>
    <dbReference type="NCBI Taxonomy" id="39966"/>
    <lineage>
        <taxon>Eukaryota</taxon>
        <taxon>Fungi</taxon>
        <taxon>Dikarya</taxon>
        <taxon>Basidiomycota</taxon>
        <taxon>Agaricomycotina</taxon>
        <taxon>Agaricomycetes</taxon>
        <taxon>Agaricomycetidae</taxon>
        <taxon>Agaricales</taxon>
        <taxon>Tricholomatineae</taxon>
        <taxon>Lyophyllaceae</taxon>
        <taxon>Hypsizygus</taxon>
    </lineage>
</organism>